<dbReference type="GO" id="GO:0005545">
    <property type="term" value="F:1-phosphatidylinositol binding"/>
    <property type="evidence" value="ECO:0007669"/>
    <property type="project" value="InterPro"/>
</dbReference>
<evidence type="ECO:0000313" key="24">
    <source>
        <dbReference type="Proteomes" id="UP000504630"/>
    </source>
</evidence>
<dbReference type="Gene3D" id="1.20.58.150">
    <property type="entry name" value="ANTH domain"/>
    <property type="match status" value="1"/>
</dbReference>
<feature type="coiled-coil region" evidence="21">
    <location>
        <begin position="325"/>
        <end position="352"/>
    </location>
</feature>
<keyword evidence="9" id="KW-0597">Phosphoprotein</keyword>
<evidence type="ECO:0000256" key="14">
    <source>
        <dbReference type="ARBA" id="ARBA00023136"/>
    </source>
</evidence>
<dbReference type="PROSITE" id="PS50942">
    <property type="entry name" value="ENTH"/>
    <property type="match status" value="1"/>
</dbReference>
<evidence type="ECO:0000256" key="21">
    <source>
        <dbReference type="SAM" id="Coils"/>
    </source>
</evidence>
<comment type="function">
    <text evidence="18">Cytoplasmic adapter protein that plays a critical role in clathrin-mediated endocytosis which is important in processes such as internalization of cell receptors, synaptic transmission or removal of apoptotic cells. Recruits AP-2 and attaches clathrin triskelions to the cytoplasmic side of plasma membrane leading to clathrin-coated vesicles (CCVs) assembly. Furthermore, regulates clathrin-coated vesicle size and maturation by directly sensing and driving membrane curvature. In addition to binding to clathrin, mediates the endocytosis of small R-SNARES (Soluble NSF Attachment Protein REceptors) between plasma membranes and endosomes including VAMP2, VAMP3, VAMP4, VAMP7 or VAMP8. In turn, PICALM-dependent SNARE endocytosis is required for the formation and maturation of autophagic precursors. Modulates thereby autophagy and the turnover of autophagy substrates such as MAPT/TAU or amyloid precursor protein cleaved C-terminal fragment (APP-CTF).</text>
</comment>
<dbReference type="GO" id="GO:0030136">
    <property type="term" value="C:clathrin-coated vesicle"/>
    <property type="evidence" value="ECO:0007669"/>
    <property type="project" value="UniProtKB-SubCell"/>
</dbReference>
<evidence type="ECO:0000256" key="10">
    <source>
        <dbReference type="ARBA" id="ARBA00022583"/>
    </source>
</evidence>
<keyword evidence="12" id="KW-0007">Acetylation</keyword>
<comment type="similarity">
    <text evidence="6">Belongs to the PICALM/SNAP91 family.</text>
</comment>
<evidence type="ECO:0000256" key="19">
    <source>
        <dbReference type="ARBA" id="ARBA00061829"/>
    </source>
</evidence>
<reference evidence="25" key="1">
    <citation type="submission" date="2025-08" db="UniProtKB">
        <authorList>
            <consortium name="RefSeq"/>
        </authorList>
    </citation>
    <scope>IDENTIFICATION</scope>
</reference>
<dbReference type="PANTHER" id="PTHR22951:SF16">
    <property type="entry name" value="PHOSPHATIDYLINOSITOL-BINDING CLATHRIN ASSEMBLY PROTEIN"/>
    <property type="match status" value="1"/>
</dbReference>
<evidence type="ECO:0000256" key="1">
    <source>
        <dbReference type="ARBA" id="ARBA00004123"/>
    </source>
</evidence>
<dbReference type="AlphaFoldDB" id="A0A6J2QVY2"/>
<protein>
    <recommendedName>
        <fullName evidence="20">Phosphatidylinositol-binding clathrin assembly protein</fullName>
    </recommendedName>
</protein>
<keyword evidence="8" id="KW-1017">Isopeptide bond</keyword>
<feature type="region of interest" description="Disordered" evidence="22">
    <location>
        <begin position="618"/>
        <end position="673"/>
    </location>
</feature>
<evidence type="ECO:0000256" key="17">
    <source>
        <dbReference type="ARBA" id="ARBA00023329"/>
    </source>
</evidence>
<dbReference type="FunFam" id="1.20.58.150:FF:000001">
    <property type="entry name" value="phosphatidylinositol-binding clathrin assembly protein-like isoform X1"/>
    <property type="match status" value="1"/>
</dbReference>
<dbReference type="InterPro" id="IPR013809">
    <property type="entry name" value="ENTH"/>
</dbReference>
<evidence type="ECO:0000256" key="8">
    <source>
        <dbReference type="ARBA" id="ARBA00022499"/>
    </source>
</evidence>
<dbReference type="Proteomes" id="UP000504630">
    <property type="component" value="Chromosome 13"/>
</dbReference>
<evidence type="ECO:0000256" key="15">
    <source>
        <dbReference type="ARBA" id="ARBA00023176"/>
    </source>
</evidence>
<feature type="compositionally biased region" description="Low complexity" evidence="22">
    <location>
        <begin position="644"/>
        <end position="659"/>
    </location>
</feature>
<keyword evidence="17" id="KW-0968">Cytoplasmic vesicle</keyword>
<dbReference type="PANTHER" id="PTHR22951">
    <property type="entry name" value="CLATHRIN ASSEMBLY PROTEIN"/>
    <property type="match status" value="1"/>
</dbReference>
<keyword evidence="7" id="KW-1003">Cell membrane</keyword>
<dbReference type="GeneID" id="115017516"/>
<keyword evidence="14" id="KW-0472">Membrane</keyword>
<dbReference type="CTD" id="445286"/>
<dbReference type="InterPro" id="IPR011417">
    <property type="entry name" value="ANTH_dom"/>
</dbReference>
<dbReference type="GO" id="GO:0005634">
    <property type="term" value="C:nucleus"/>
    <property type="evidence" value="ECO:0007669"/>
    <property type="project" value="UniProtKB-SubCell"/>
</dbReference>
<evidence type="ECO:0000256" key="20">
    <source>
        <dbReference type="ARBA" id="ARBA00068054"/>
    </source>
</evidence>
<evidence type="ECO:0000256" key="22">
    <source>
        <dbReference type="SAM" id="MobiDB-lite"/>
    </source>
</evidence>
<proteinExistence type="inferred from homology"/>
<dbReference type="InterPro" id="IPR008942">
    <property type="entry name" value="ENTH_VHS"/>
</dbReference>
<evidence type="ECO:0000256" key="6">
    <source>
        <dbReference type="ARBA" id="ARBA00008011"/>
    </source>
</evidence>
<evidence type="ECO:0000256" key="11">
    <source>
        <dbReference type="ARBA" id="ARBA00022843"/>
    </source>
</evidence>
<dbReference type="GO" id="GO:0000149">
    <property type="term" value="F:SNARE binding"/>
    <property type="evidence" value="ECO:0007669"/>
    <property type="project" value="TreeGrafter"/>
</dbReference>
<dbReference type="GO" id="GO:0098894">
    <property type="term" value="C:extrinsic component of presynaptic endocytic zone membrane"/>
    <property type="evidence" value="ECO:0007669"/>
    <property type="project" value="TreeGrafter"/>
</dbReference>
<dbReference type="GO" id="GO:0016185">
    <property type="term" value="P:synaptic vesicle budding from presynaptic endocytic zone membrane"/>
    <property type="evidence" value="ECO:0007669"/>
    <property type="project" value="TreeGrafter"/>
</dbReference>
<dbReference type="InterPro" id="IPR014712">
    <property type="entry name" value="ANTH_dom_sf"/>
</dbReference>
<organism evidence="24 25">
    <name type="scientific">Cottoperca gobio</name>
    <name type="common">Frogmouth</name>
    <name type="synonym">Aphritis gobio</name>
    <dbReference type="NCBI Taxonomy" id="56716"/>
    <lineage>
        <taxon>Eukaryota</taxon>
        <taxon>Metazoa</taxon>
        <taxon>Chordata</taxon>
        <taxon>Craniata</taxon>
        <taxon>Vertebrata</taxon>
        <taxon>Euteleostomi</taxon>
        <taxon>Actinopterygii</taxon>
        <taxon>Neopterygii</taxon>
        <taxon>Teleostei</taxon>
        <taxon>Neoteleostei</taxon>
        <taxon>Acanthomorphata</taxon>
        <taxon>Eupercaria</taxon>
        <taxon>Perciformes</taxon>
        <taxon>Notothenioidei</taxon>
        <taxon>Bovichtidae</taxon>
        <taxon>Cottoperca</taxon>
    </lineage>
</organism>
<evidence type="ECO:0000259" key="23">
    <source>
        <dbReference type="PROSITE" id="PS50942"/>
    </source>
</evidence>
<keyword evidence="15" id="KW-0168">Coated pit</keyword>
<accession>A0A6J2QVY2</accession>
<keyword evidence="24" id="KW-1185">Reference proteome</keyword>
<gene>
    <name evidence="25" type="primary">picalmb</name>
</gene>
<dbReference type="GO" id="GO:0008021">
    <property type="term" value="C:synaptic vesicle"/>
    <property type="evidence" value="ECO:0007669"/>
    <property type="project" value="TreeGrafter"/>
</dbReference>
<dbReference type="GO" id="GO:0005905">
    <property type="term" value="C:clathrin-coated pit"/>
    <property type="evidence" value="ECO:0007669"/>
    <property type="project" value="UniProtKB-SubCell"/>
</dbReference>
<evidence type="ECO:0000256" key="2">
    <source>
        <dbReference type="ARBA" id="ARBA00004132"/>
    </source>
</evidence>
<evidence type="ECO:0000256" key="7">
    <source>
        <dbReference type="ARBA" id="ARBA00022475"/>
    </source>
</evidence>
<dbReference type="GO" id="GO:0005546">
    <property type="term" value="F:phosphatidylinositol-4,5-bisphosphate binding"/>
    <property type="evidence" value="ECO:0007669"/>
    <property type="project" value="TreeGrafter"/>
</dbReference>
<evidence type="ECO:0000256" key="18">
    <source>
        <dbReference type="ARBA" id="ARBA00055144"/>
    </source>
</evidence>
<evidence type="ECO:0000256" key="16">
    <source>
        <dbReference type="ARBA" id="ARBA00023242"/>
    </source>
</evidence>
<name>A0A6J2QVY2_COTGO</name>
<keyword evidence="16" id="KW-0539">Nucleus</keyword>
<dbReference type="RefSeq" id="XP_029301891.1">
    <property type="nucleotide sequence ID" value="XM_029446031.1"/>
</dbReference>
<dbReference type="FunFam" id="1.25.40.90:FF:000001">
    <property type="entry name" value="phosphatidylinositol-binding clathrin assembly protein-like isoform X1"/>
    <property type="match status" value="1"/>
</dbReference>
<evidence type="ECO:0000313" key="25">
    <source>
        <dbReference type="RefSeq" id="XP_029301891.1"/>
    </source>
</evidence>
<keyword evidence="11" id="KW-0832">Ubl conjugation</keyword>
<evidence type="ECO:0000256" key="3">
    <source>
        <dbReference type="ARBA" id="ARBA00004236"/>
    </source>
</evidence>
<sequence length="673" mass="72924">MSGQSITDRITAAQHSVTGSAVSKTVCKATTHEVMGPKKKHLDYLIHCTNEMNVNIPQLADSLFERTTNTSWVVVFKSLITTHHLMVYGNERFVQYLASRNTLFNLSNFLDKSGLQGYDMSTFIRRYSRYLNEKAVSYRQVAFDFTKVKRGVDGVMRTMTTEKLLKTIPIIQNQMDALLDFNVNANELTNGVINAAFMLLFKDSIRLFAAYNEGIINLLEKYFDMKKTQCKEGLDIYKKFLTRMTRISEFLKVAEQVGIDRGDIPDLSQFTVCAPSSLLEALEQHLASLEGKKVKDSTAASRASTLSNAVSSLASTGMSFTKVDEREKQAALEEEQARLKALKEQRLKELSKRPSFATTDTSPISTTGGTISTAPAIDLFSTPSCSNGAVKMESDLFDLQSTFQASMQSGSTGLPVATAWADSFCGPVSIAQHLPHQAPFPTEPSTVAGLFRGYSTPQGPPQQSAGGLQVDFESVFGAKAAGSNSLNTDDISGGILKPTLAGSNQACGQLPDKLVSDDLDSSLANLVGNLGIGNGTMKNDMHWVQPGEKRMTGGTNWQPKAAPSTTWNPVAMPSSVMAFPATTPTGMMGYGMPPQMGSMGMMNPPTMMYSQPVMRPPNPFGSVSSAQVGAPQSDYATELMHNEPSAASSPSSQSPLRAPGQDPFAHLSLKDFL</sequence>
<dbReference type="InterPro" id="IPR045192">
    <property type="entry name" value="AP180-like"/>
</dbReference>
<dbReference type="SUPFAM" id="SSF89009">
    <property type="entry name" value="GAT-like domain"/>
    <property type="match status" value="1"/>
</dbReference>
<evidence type="ECO:0000256" key="9">
    <source>
        <dbReference type="ARBA" id="ARBA00022553"/>
    </source>
</evidence>
<dbReference type="GO" id="GO:0072583">
    <property type="term" value="P:clathrin-dependent endocytosis"/>
    <property type="evidence" value="ECO:0007669"/>
    <property type="project" value="InterPro"/>
</dbReference>
<evidence type="ECO:0000256" key="5">
    <source>
        <dbReference type="ARBA" id="ARBA00004600"/>
    </source>
</evidence>
<dbReference type="CDD" id="cd16985">
    <property type="entry name" value="ANTH_N_AP180"/>
    <property type="match status" value="1"/>
</dbReference>
<comment type="subcellular location">
    <subcellularLocation>
        <location evidence="3">Cell membrane</location>
    </subcellularLocation>
    <subcellularLocation>
        <location evidence="2">Cytoplasmic vesicle</location>
        <location evidence="2">Clathrin-coated vesicle</location>
    </subcellularLocation>
    <subcellularLocation>
        <location evidence="4">Golgi apparatus</location>
    </subcellularLocation>
    <subcellularLocation>
        <location evidence="5">Membrane</location>
        <location evidence="5">Clathrin-coated pit</location>
    </subcellularLocation>
    <subcellularLocation>
        <location evidence="1">Nucleus</location>
    </subcellularLocation>
</comment>
<dbReference type="GO" id="GO:0032050">
    <property type="term" value="F:clathrin heavy chain binding"/>
    <property type="evidence" value="ECO:0007669"/>
    <property type="project" value="TreeGrafter"/>
</dbReference>
<dbReference type="Gene3D" id="1.25.40.90">
    <property type="match status" value="1"/>
</dbReference>
<keyword evidence="10" id="KW-0254">Endocytosis</keyword>
<evidence type="ECO:0000256" key="12">
    <source>
        <dbReference type="ARBA" id="ARBA00022990"/>
    </source>
</evidence>
<dbReference type="Pfam" id="PF07651">
    <property type="entry name" value="ANTH"/>
    <property type="match status" value="1"/>
</dbReference>
<dbReference type="GO" id="GO:0005794">
    <property type="term" value="C:Golgi apparatus"/>
    <property type="evidence" value="ECO:0007669"/>
    <property type="project" value="UniProtKB-SubCell"/>
</dbReference>
<dbReference type="SUPFAM" id="SSF48464">
    <property type="entry name" value="ENTH/VHS domain"/>
    <property type="match status" value="1"/>
</dbReference>
<evidence type="ECO:0000256" key="13">
    <source>
        <dbReference type="ARBA" id="ARBA00023034"/>
    </source>
</evidence>
<feature type="domain" description="ENTH" evidence="23">
    <location>
        <begin position="14"/>
        <end position="145"/>
    </location>
</feature>
<keyword evidence="21" id="KW-0175">Coiled coil</keyword>
<dbReference type="GO" id="GO:0048268">
    <property type="term" value="P:clathrin coat assembly"/>
    <property type="evidence" value="ECO:0007669"/>
    <property type="project" value="InterPro"/>
</dbReference>
<keyword evidence="13" id="KW-0333">Golgi apparatus</keyword>
<comment type="subunit">
    <text evidence="19">Binds to clathrin; involves primarily the C-terminal sequences, but the full-length protein is required for full binding capacity. Binds phosphatidylinositol 4,5- bisphosphate. Interacts with PIMREG; this interaction may change the subcellular location into the nucleus. Interacts with AP2A1 (via its alpha-appendage domain). Interacts (via N-terminus) with VAMP2; VAMP3; VAMP7 and VAMP8 (Via N-terminus). Interacts with LC3/MAP1LC3A.</text>
</comment>
<dbReference type="SMART" id="SM00273">
    <property type="entry name" value="ENTH"/>
    <property type="match status" value="1"/>
</dbReference>
<evidence type="ECO:0000256" key="4">
    <source>
        <dbReference type="ARBA" id="ARBA00004555"/>
    </source>
</evidence>